<feature type="transmembrane region" description="Helical" evidence="6">
    <location>
        <begin position="154"/>
        <end position="176"/>
    </location>
</feature>
<evidence type="ECO:0000256" key="6">
    <source>
        <dbReference type="SAM" id="Phobius"/>
    </source>
</evidence>
<dbReference type="AlphaFoldDB" id="A0A511YUX7"/>
<evidence type="ECO:0000256" key="2">
    <source>
        <dbReference type="ARBA" id="ARBA00022692"/>
    </source>
</evidence>
<evidence type="ECO:0008006" key="9">
    <source>
        <dbReference type="Google" id="ProtNLM"/>
    </source>
</evidence>
<evidence type="ECO:0000256" key="1">
    <source>
        <dbReference type="ARBA" id="ARBA00004141"/>
    </source>
</evidence>
<evidence type="ECO:0000313" key="7">
    <source>
        <dbReference type="EMBL" id="GEN78966.1"/>
    </source>
</evidence>
<proteinExistence type="predicted"/>
<feature type="transmembrane region" description="Helical" evidence="6">
    <location>
        <begin position="376"/>
        <end position="395"/>
    </location>
</feature>
<dbReference type="InterPro" id="IPR053153">
    <property type="entry name" value="APC_K+_Transporter"/>
</dbReference>
<feature type="transmembrane region" description="Helical" evidence="6">
    <location>
        <begin position="196"/>
        <end position="220"/>
    </location>
</feature>
<keyword evidence="8" id="KW-1185">Reference proteome</keyword>
<organism evidence="7 8">
    <name type="scientific">Actinotalea fermentans</name>
    <dbReference type="NCBI Taxonomy" id="43671"/>
    <lineage>
        <taxon>Bacteria</taxon>
        <taxon>Bacillati</taxon>
        <taxon>Actinomycetota</taxon>
        <taxon>Actinomycetes</taxon>
        <taxon>Micrococcales</taxon>
        <taxon>Cellulomonadaceae</taxon>
        <taxon>Actinotalea</taxon>
    </lineage>
</organism>
<reference evidence="7 8" key="1">
    <citation type="submission" date="2019-07" db="EMBL/GenBank/DDBJ databases">
        <title>Whole genome shotgun sequence of Actinotalea fermentans NBRC 105374.</title>
        <authorList>
            <person name="Hosoyama A."/>
            <person name="Uohara A."/>
            <person name="Ohji S."/>
            <person name="Ichikawa N."/>
        </authorList>
    </citation>
    <scope>NUCLEOTIDE SEQUENCE [LARGE SCALE GENOMIC DNA]</scope>
    <source>
        <strain evidence="7 8">NBRC 105374</strain>
    </source>
</reference>
<protein>
    <recommendedName>
        <fullName evidence="9">Amino acid transporter</fullName>
    </recommendedName>
</protein>
<evidence type="ECO:0000256" key="5">
    <source>
        <dbReference type="SAM" id="MobiDB-lite"/>
    </source>
</evidence>
<gene>
    <name evidence="7" type="ORF">AFE02nite_07000</name>
</gene>
<dbReference type="PANTHER" id="PTHR47704:SF1">
    <property type="entry name" value="POTASSIUM TRANSPORTER KIMA"/>
    <property type="match status" value="1"/>
</dbReference>
<feature type="transmembrane region" description="Helical" evidence="6">
    <location>
        <begin position="122"/>
        <end position="142"/>
    </location>
</feature>
<keyword evidence="2 6" id="KW-0812">Transmembrane</keyword>
<feature type="transmembrane region" description="Helical" evidence="6">
    <location>
        <begin position="88"/>
        <end position="110"/>
    </location>
</feature>
<keyword evidence="4 6" id="KW-0472">Membrane</keyword>
<feature type="transmembrane region" description="Helical" evidence="6">
    <location>
        <begin position="241"/>
        <end position="266"/>
    </location>
</feature>
<feature type="transmembrane region" description="Helical" evidence="6">
    <location>
        <begin position="348"/>
        <end position="370"/>
    </location>
</feature>
<dbReference type="PANTHER" id="PTHR47704">
    <property type="entry name" value="POTASSIUM TRANSPORTER KIMA"/>
    <property type="match status" value="1"/>
</dbReference>
<dbReference type="Pfam" id="PF13520">
    <property type="entry name" value="AA_permease_2"/>
    <property type="match status" value="1"/>
</dbReference>
<feature type="transmembrane region" description="Helical" evidence="6">
    <location>
        <begin position="286"/>
        <end position="305"/>
    </location>
</feature>
<sequence>MGETLLPKRLGLPVFCSDPLSSNAYATEEILLVLSVGGLALLHLTPWIAGAVIVLLVVVVASYRQTCHAYPGGGGAYAVSRANLGQNAALVAASALLVDYVLTVAVSVAAGVSNLVSALPSLAPAAVPLSLGMVTLLTLANLRGVRESGRAFAVPTYGFVLVVFLMIAVGLARVLVGDTPTAESAALAVEPAAGQALGGLALVAVILRAFASGCTALTGVEAVSNGVPSFRSPKSRNAATTLAVMGLLTVTMFAGLTVLALASGVHVAGDLEHLVGAPDGYHQRTVIAQIAGAVFGAGSIGFYLVQTFTTAVLVLAANTAFNGFPILASILGHDEFLPRQLARRGDRLVFSNGILVLALAAGLLLVAFQANPTRLIQLYIVGVFVSFTLSQAGMVKHWTAELRRAEPSARHRIHRARIINTVGACLTSVVLVVVLVSKFAHGAWIVVIAMPLLFVAMLGVHRHYARVDDSLAPSIGGVTLPSRVHAVVLVSRLNAPTLRALAYARATRPSTLVALTVSTDRDDTERLADEWERRGVPVPLTVVASPYRDVIRPAVDFVSDLRRQGPRDVVAVYVPEFVLDRWWEHLLHNQTALRLKARLLFLPGVMATSVPWRLGADGRDQLSAPPVTTPDAAPSPGPTGDVVAATPLPVPR</sequence>
<dbReference type="Gene3D" id="1.20.1740.10">
    <property type="entry name" value="Amino acid/polyamine transporter I"/>
    <property type="match status" value="1"/>
</dbReference>
<feature type="transmembrane region" description="Helical" evidence="6">
    <location>
        <begin position="30"/>
        <end position="61"/>
    </location>
</feature>
<keyword evidence="3 6" id="KW-1133">Transmembrane helix</keyword>
<name>A0A511YUX7_9CELL</name>
<comment type="subcellular location">
    <subcellularLocation>
        <location evidence="1">Membrane</location>
        <topology evidence="1">Multi-pass membrane protein</topology>
    </subcellularLocation>
</comment>
<evidence type="ECO:0000313" key="8">
    <source>
        <dbReference type="Proteomes" id="UP000321484"/>
    </source>
</evidence>
<dbReference type="EMBL" id="BJYK01000001">
    <property type="protein sequence ID" value="GEN78966.1"/>
    <property type="molecule type" value="Genomic_DNA"/>
</dbReference>
<comment type="caution">
    <text evidence="7">The sequence shown here is derived from an EMBL/GenBank/DDBJ whole genome shotgun (WGS) entry which is preliminary data.</text>
</comment>
<dbReference type="OrthoDB" id="9759676at2"/>
<feature type="transmembrane region" description="Helical" evidence="6">
    <location>
        <begin position="416"/>
        <end position="436"/>
    </location>
</feature>
<dbReference type="InterPro" id="IPR002293">
    <property type="entry name" value="AA/rel_permease1"/>
</dbReference>
<evidence type="ECO:0000256" key="4">
    <source>
        <dbReference type="ARBA" id="ARBA00023136"/>
    </source>
</evidence>
<accession>A0A511YUX7</accession>
<dbReference type="GO" id="GO:0022857">
    <property type="term" value="F:transmembrane transporter activity"/>
    <property type="evidence" value="ECO:0007669"/>
    <property type="project" value="InterPro"/>
</dbReference>
<feature type="region of interest" description="Disordered" evidence="5">
    <location>
        <begin position="621"/>
        <end position="652"/>
    </location>
</feature>
<evidence type="ECO:0000256" key="3">
    <source>
        <dbReference type="ARBA" id="ARBA00022989"/>
    </source>
</evidence>
<dbReference type="Proteomes" id="UP000321484">
    <property type="component" value="Unassembled WGS sequence"/>
</dbReference>
<dbReference type="GO" id="GO:0016020">
    <property type="term" value="C:membrane"/>
    <property type="evidence" value="ECO:0007669"/>
    <property type="project" value="UniProtKB-SubCell"/>
</dbReference>
<feature type="transmembrane region" description="Helical" evidence="6">
    <location>
        <begin position="442"/>
        <end position="460"/>
    </location>
</feature>